<feature type="transmembrane region" description="Helical" evidence="1">
    <location>
        <begin position="147"/>
        <end position="165"/>
    </location>
</feature>
<protein>
    <submittedName>
        <fullName evidence="3">GHKL domain-containing protein</fullName>
    </submittedName>
</protein>
<organism evidence="3 4">
    <name type="scientific">Clostridium grantii DSM 8605</name>
    <dbReference type="NCBI Taxonomy" id="1121316"/>
    <lineage>
        <taxon>Bacteria</taxon>
        <taxon>Bacillati</taxon>
        <taxon>Bacillota</taxon>
        <taxon>Clostridia</taxon>
        <taxon>Eubacteriales</taxon>
        <taxon>Clostridiaceae</taxon>
        <taxon>Clostridium</taxon>
    </lineage>
</organism>
<dbReference type="SUPFAM" id="SSF55874">
    <property type="entry name" value="ATPase domain of HSP90 chaperone/DNA topoisomerase II/histidine kinase"/>
    <property type="match status" value="1"/>
</dbReference>
<feature type="transmembrane region" description="Helical" evidence="1">
    <location>
        <begin position="185"/>
        <end position="202"/>
    </location>
</feature>
<keyword evidence="1" id="KW-0472">Membrane</keyword>
<dbReference type="PANTHER" id="PTHR40448">
    <property type="entry name" value="TWO-COMPONENT SENSOR HISTIDINE KINASE"/>
    <property type="match status" value="1"/>
</dbReference>
<evidence type="ECO:0000313" key="3">
    <source>
        <dbReference type="EMBL" id="SHH28390.1"/>
    </source>
</evidence>
<feature type="transmembrane region" description="Helical" evidence="1">
    <location>
        <begin position="84"/>
        <end position="109"/>
    </location>
</feature>
<name>A0A1M5RQD9_9CLOT</name>
<dbReference type="AlphaFoldDB" id="A0A1M5RQD9"/>
<keyword evidence="4" id="KW-1185">Reference proteome</keyword>
<dbReference type="CDD" id="cd16935">
    <property type="entry name" value="HATPase_AgrC-ComD-like"/>
    <property type="match status" value="1"/>
</dbReference>
<dbReference type="Proteomes" id="UP000184447">
    <property type="component" value="Unassembled WGS sequence"/>
</dbReference>
<feature type="transmembrane region" description="Helical" evidence="1">
    <location>
        <begin position="6"/>
        <end position="24"/>
    </location>
</feature>
<dbReference type="InterPro" id="IPR036890">
    <property type="entry name" value="HATPase_C_sf"/>
</dbReference>
<dbReference type="EMBL" id="FQXM01000003">
    <property type="protein sequence ID" value="SHH28390.1"/>
    <property type="molecule type" value="Genomic_DNA"/>
</dbReference>
<keyword evidence="1" id="KW-0812">Transmembrane</keyword>
<dbReference type="RefSeq" id="WP_073336961.1">
    <property type="nucleotide sequence ID" value="NZ_FQXM01000003.1"/>
</dbReference>
<reference evidence="3 4" key="1">
    <citation type="submission" date="2016-11" db="EMBL/GenBank/DDBJ databases">
        <authorList>
            <person name="Jaros S."/>
            <person name="Januszkiewicz K."/>
            <person name="Wedrychowicz H."/>
        </authorList>
    </citation>
    <scope>NUCLEOTIDE SEQUENCE [LARGE SCALE GENOMIC DNA]</scope>
    <source>
        <strain evidence="3 4">DSM 8605</strain>
    </source>
</reference>
<evidence type="ECO:0000256" key="1">
    <source>
        <dbReference type="SAM" id="Phobius"/>
    </source>
</evidence>
<dbReference type="OrthoDB" id="9773869at2"/>
<dbReference type="Gene3D" id="3.30.565.10">
    <property type="entry name" value="Histidine kinase-like ATPase, C-terminal domain"/>
    <property type="match status" value="1"/>
</dbReference>
<feature type="domain" description="Sensor histidine kinase NatK-like C-terminal" evidence="2">
    <location>
        <begin position="323"/>
        <end position="420"/>
    </location>
</feature>
<evidence type="ECO:0000313" key="4">
    <source>
        <dbReference type="Proteomes" id="UP000184447"/>
    </source>
</evidence>
<dbReference type="InterPro" id="IPR032834">
    <property type="entry name" value="NatK-like_C"/>
</dbReference>
<dbReference type="STRING" id="1121316.SAMN02745207_00655"/>
<dbReference type="GO" id="GO:0042802">
    <property type="term" value="F:identical protein binding"/>
    <property type="evidence" value="ECO:0007669"/>
    <property type="project" value="TreeGrafter"/>
</dbReference>
<accession>A0A1M5RQD9</accession>
<feature type="transmembrane region" description="Helical" evidence="1">
    <location>
        <begin position="31"/>
        <end position="50"/>
    </location>
</feature>
<keyword evidence="1" id="KW-1133">Transmembrane helix</keyword>
<feature type="transmembrane region" description="Helical" evidence="1">
    <location>
        <begin position="115"/>
        <end position="135"/>
    </location>
</feature>
<evidence type="ECO:0000259" key="2">
    <source>
        <dbReference type="Pfam" id="PF14501"/>
    </source>
</evidence>
<proteinExistence type="predicted"/>
<dbReference type="Pfam" id="PF14501">
    <property type="entry name" value="HATPase_c_5"/>
    <property type="match status" value="1"/>
</dbReference>
<feature type="transmembrane region" description="Helical" evidence="1">
    <location>
        <begin position="56"/>
        <end position="77"/>
    </location>
</feature>
<sequence>MDLIGIVLTLIFATIVVCMLIDFEVKHKKDLYFMGLFVILMIVIDSYVWINFGYETFMKLYTFLAQIPLYIAFIFVSKYKGIKLAFVHLTVIALVSSIVLIAILISSFFGLSLEIMYVISLILYIPTGFITYRYFRPYILYMLRNTDKGWLGFCVLPLTYSILTYSSGKYNLGDVISQNTLVPSIRGLIFTIVSYILILWLFKQTREQLTLQNEQNLLQMQITASKQNLEALKESQEKTIIYRHDMRHHLNLINAYLADNNKEAAQKYITEVEKSIDSITVETYCSNYSLNLIMHFYVTKAKKEHIEVETHIELPKQLAISDMDLCLVFSNAIENAINALVNIESTNDKILKIICKTKKDKLFIKITNSFEGTVMFVDKIPINESENHGIGTKSIAAIAEKYNGVCSFTSENGIFKTNIIL</sequence>
<dbReference type="PANTHER" id="PTHR40448:SF1">
    <property type="entry name" value="TWO-COMPONENT SENSOR HISTIDINE KINASE"/>
    <property type="match status" value="1"/>
</dbReference>
<gene>
    <name evidence="3" type="ORF">SAMN02745207_00655</name>
</gene>